<reference evidence="2 3" key="1">
    <citation type="submission" date="2023-10" db="EMBL/GenBank/DDBJ databases">
        <authorList>
            <person name="Maclean D."/>
            <person name="Macfadyen A."/>
        </authorList>
    </citation>
    <scope>NUCLEOTIDE SEQUENCE [LARGE SCALE GENOMIC DNA]</scope>
</reference>
<dbReference type="AlphaFoldDB" id="A0AAV1IA83"/>
<feature type="region of interest" description="Disordered" evidence="1">
    <location>
        <begin position="1"/>
        <end position="23"/>
    </location>
</feature>
<evidence type="ECO:0000313" key="3">
    <source>
        <dbReference type="Proteomes" id="UP001314263"/>
    </source>
</evidence>
<dbReference type="GO" id="GO:0003677">
    <property type="term" value="F:DNA binding"/>
    <property type="evidence" value="ECO:0007669"/>
    <property type="project" value="InterPro"/>
</dbReference>
<dbReference type="Proteomes" id="UP001314263">
    <property type="component" value="Unassembled WGS sequence"/>
</dbReference>
<protein>
    <submittedName>
        <fullName evidence="2">Uncharacterized protein</fullName>
    </submittedName>
</protein>
<evidence type="ECO:0000313" key="2">
    <source>
        <dbReference type="EMBL" id="CAK0782854.1"/>
    </source>
</evidence>
<evidence type="ECO:0000256" key="1">
    <source>
        <dbReference type="SAM" id="MobiDB-lite"/>
    </source>
</evidence>
<dbReference type="Gene3D" id="2.30.31.10">
    <property type="entry name" value="Transcriptional Coactivator Pc4, Chain A"/>
    <property type="match status" value="1"/>
</dbReference>
<proteinExistence type="predicted"/>
<dbReference type="SUPFAM" id="SSF54447">
    <property type="entry name" value="ssDNA-binding transcriptional regulator domain"/>
    <property type="match status" value="1"/>
</dbReference>
<comment type="caution">
    <text evidence="2">The sequence shown here is derived from an EMBL/GenBank/DDBJ whole genome shotgun (WGS) entry which is preliminary data.</text>
</comment>
<gene>
    <name evidence="2" type="ORF">CVIRNUC_006049</name>
</gene>
<dbReference type="InterPro" id="IPR009044">
    <property type="entry name" value="ssDNA-bd_transcriptional_reg"/>
</dbReference>
<name>A0AAV1IA83_9CHLO</name>
<sequence length="184" mass="20504">MAQGHFQKSTASQDAQLHSSTEQGPGFQVQCDVNGCIIVPVAQEEAADNFSVELTRHEYDDFIKASHRLHLLKNLRQSVATLQICGEWGAGKEEATLQMSTERVWMQGRVPQKRLTTLQNMWNRNNGTTHEAFSLQFIFTTPGQRQVEGKWDAETVMTVLQHLDSDSELLPPGITADLAEAVPA</sequence>
<organism evidence="2 3">
    <name type="scientific">Coccomyxa viridis</name>
    <dbReference type="NCBI Taxonomy" id="1274662"/>
    <lineage>
        <taxon>Eukaryota</taxon>
        <taxon>Viridiplantae</taxon>
        <taxon>Chlorophyta</taxon>
        <taxon>core chlorophytes</taxon>
        <taxon>Trebouxiophyceae</taxon>
        <taxon>Trebouxiophyceae incertae sedis</taxon>
        <taxon>Coccomyxaceae</taxon>
        <taxon>Coccomyxa</taxon>
    </lineage>
</organism>
<dbReference type="GO" id="GO:0006355">
    <property type="term" value="P:regulation of DNA-templated transcription"/>
    <property type="evidence" value="ECO:0007669"/>
    <property type="project" value="InterPro"/>
</dbReference>
<dbReference type="EMBL" id="CAUYUE010000007">
    <property type="protein sequence ID" value="CAK0782854.1"/>
    <property type="molecule type" value="Genomic_DNA"/>
</dbReference>
<accession>A0AAV1IA83</accession>
<keyword evidence="3" id="KW-1185">Reference proteome</keyword>